<dbReference type="PANTHER" id="PTHR14969:SF13">
    <property type="entry name" value="AT30094P"/>
    <property type="match status" value="1"/>
</dbReference>
<proteinExistence type="predicted"/>
<dbReference type="EMBL" id="JQBM01000002">
    <property type="protein sequence ID" value="KRN46606.1"/>
    <property type="molecule type" value="Genomic_DNA"/>
</dbReference>
<reference evidence="2 3" key="1">
    <citation type="journal article" date="2015" name="Genome Announc.">
        <title>Expanding the biotechnology potential of lactobacilli through comparative genomics of 213 strains and associated genera.</title>
        <authorList>
            <person name="Sun Z."/>
            <person name="Harris H.M."/>
            <person name="McCann A."/>
            <person name="Guo C."/>
            <person name="Argimon S."/>
            <person name="Zhang W."/>
            <person name="Yang X."/>
            <person name="Jeffery I.B."/>
            <person name="Cooney J.C."/>
            <person name="Kagawa T.F."/>
            <person name="Liu W."/>
            <person name="Song Y."/>
            <person name="Salvetti E."/>
            <person name="Wrobel A."/>
            <person name="Rasinkangas P."/>
            <person name="Parkhill J."/>
            <person name="Rea M.C."/>
            <person name="O'Sullivan O."/>
            <person name="Ritari J."/>
            <person name="Douillard F.P."/>
            <person name="Paul Ross R."/>
            <person name="Yang R."/>
            <person name="Briner A.E."/>
            <person name="Felis G.E."/>
            <person name="de Vos W.M."/>
            <person name="Barrangou R."/>
            <person name="Klaenhammer T.R."/>
            <person name="Caufield P.W."/>
            <person name="Cui Y."/>
            <person name="Zhang H."/>
            <person name="O'Toole P.W."/>
        </authorList>
    </citation>
    <scope>NUCLEOTIDE SEQUENCE [LARGE SCALE GENOMIC DNA]</scope>
    <source>
        <strain evidence="2 3">DSM 20410</strain>
    </source>
</reference>
<evidence type="ECO:0000313" key="2">
    <source>
        <dbReference type="EMBL" id="KRN46606.1"/>
    </source>
</evidence>
<comment type="caution">
    <text evidence="2">The sequence shown here is derived from an EMBL/GenBank/DDBJ whole genome shotgun (WGS) entry which is preliminary data.</text>
</comment>
<dbReference type="SMART" id="SM00014">
    <property type="entry name" value="acidPPc"/>
    <property type="match status" value="1"/>
</dbReference>
<dbReference type="CDD" id="cd03392">
    <property type="entry name" value="PAP2_like_2"/>
    <property type="match status" value="1"/>
</dbReference>
<dbReference type="OrthoDB" id="9789113at2"/>
<name>A0A0R2H2G3_WEIVI</name>
<evidence type="ECO:0000259" key="1">
    <source>
        <dbReference type="SMART" id="SM00014"/>
    </source>
</evidence>
<organism evidence="2 3">
    <name type="scientific">Weissella viridescens</name>
    <name type="common">Lactobacillus viridescens</name>
    <dbReference type="NCBI Taxonomy" id="1629"/>
    <lineage>
        <taxon>Bacteria</taxon>
        <taxon>Bacillati</taxon>
        <taxon>Bacillota</taxon>
        <taxon>Bacilli</taxon>
        <taxon>Lactobacillales</taxon>
        <taxon>Lactobacillaceae</taxon>
        <taxon>Weissella</taxon>
    </lineage>
</organism>
<protein>
    <recommendedName>
        <fullName evidence="1">Phosphatidic acid phosphatase type 2/haloperoxidase domain-containing protein</fullName>
    </recommendedName>
</protein>
<dbReference type="Proteomes" id="UP000051992">
    <property type="component" value="Unassembled WGS sequence"/>
</dbReference>
<dbReference type="Gene3D" id="1.20.144.10">
    <property type="entry name" value="Phosphatidic acid phosphatase type 2/haloperoxidase"/>
    <property type="match status" value="2"/>
</dbReference>
<dbReference type="PATRIC" id="fig|1629.5.peg.896"/>
<keyword evidence="3" id="KW-1185">Reference proteome</keyword>
<dbReference type="InterPro" id="IPR000326">
    <property type="entry name" value="PAP2/HPO"/>
</dbReference>
<sequence>MSNEVQNKPTHRLYIGAGIFFILFLMLGSMVVLHGEIINEFDHAIFNFLNPAEMPFLTMFMNGISDLGSPAFNTVLAMLIVVVLSLFRHFRLGIFIFMTFFGGSALALLFKVLVQRPRPSGKLVIDSGYSFPSGHVFTTSMIAFALALIIYKKSQSVLVHDVTYVLAGLWVMTVAISRVFLRDHYPSDVLGSMLLACAVICFALGLFRQVMKNMGRTS</sequence>
<evidence type="ECO:0000313" key="3">
    <source>
        <dbReference type="Proteomes" id="UP000051992"/>
    </source>
</evidence>
<dbReference type="RefSeq" id="WP_057745618.1">
    <property type="nucleotide sequence ID" value="NZ_BJLU01000002.1"/>
</dbReference>
<feature type="domain" description="Phosphatidic acid phosphatase type 2/haloperoxidase" evidence="1">
    <location>
        <begin position="92"/>
        <end position="204"/>
    </location>
</feature>
<dbReference type="SUPFAM" id="SSF48317">
    <property type="entry name" value="Acid phosphatase/Vanadium-dependent haloperoxidase"/>
    <property type="match status" value="1"/>
</dbReference>
<gene>
    <name evidence="2" type="ORF">IV50_GL000888</name>
</gene>
<dbReference type="AlphaFoldDB" id="A0A0R2H2G3"/>
<dbReference type="Pfam" id="PF01569">
    <property type="entry name" value="PAP2"/>
    <property type="match status" value="1"/>
</dbReference>
<dbReference type="PANTHER" id="PTHR14969">
    <property type="entry name" value="SPHINGOSINE-1-PHOSPHATE PHOSPHOHYDROLASE"/>
    <property type="match status" value="1"/>
</dbReference>
<dbReference type="InterPro" id="IPR036938">
    <property type="entry name" value="PAP2/HPO_sf"/>
</dbReference>
<accession>A0A0R2H2G3</accession>